<feature type="coiled-coil region" evidence="1">
    <location>
        <begin position="830"/>
        <end position="888"/>
    </location>
</feature>
<dbReference type="STRING" id="6216.A0A0R3SSZ7"/>
<evidence type="ECO:0000256" key="1">
    <source>
        <dbReference type="SAM" id="Coils"/>
    </source>
</evidence>
<proteinExistence type="predicted"/>
<feature type="region of interest" description="Disordered" evidence="2">
    <location>
        <begin position="398"/>
        <end position="431"/>
    </location>
</feature>
<dbReference type="PANTHER" id="PTHR23159:SF31">
    <property type="entry name" value="CENTROSOME-ASSOCIATED PROTEIN CEP250 ISOFORM X1"/>
    <property type="match status" value="1"/>
</dbReference>
<name>A0A0R3SSZ7_HYMDI</name>
<accession>A0A0R3SSZ7</accession>
<evidence type="ECO:0000256" key="2">
    <source>
        <dbReference type="SAM" id="MobiDB-lite"/>
    </source>
</evidence>
<feature type="coiled-coil region" evidence="1">
    <location>
        <begin position="545"/>
        <end position="800"/>
    </location>
</feature>
<dbReference type="InterPro" id="IPR043979">
    <property type="entry name" value="DUF5741"/>
</dbReference>
<evidence type="ECO:0000259" key="3">
    <source>
        <dbReference type="Pfam" id="PF19012"/>
    </source>
</evidence>
<dbReference type="AlphaFoldDB" id="A0A0R3SSZ7"/>
<evidence type="ECO:0000313" key="4">
    <source>
        <dbReference type="WBParaSite" id="HDID_0000846701-mRNA-1"/>
    </source>
</evidence>
<feature type="domain" description="DUF5741" evidence="3">
    <location>
        <begin position="808"/>
        <end position="888"/>
    </location>
</feature>
<sequence length="1044" mass="119502">LQEKCHLLNSASKMLESLKAENEMLHDDHENLILRFQTSERGKLVIIRMIFPEWTQRYNNLNEELQAQKLFQLQAESTHDAIETESFMRGNAQKSEISDLKARLSEANTRIATLEAELGSTCSKEIVNTSALDSKQNSQKSTDLSKKYMCEQDANTSSKIYDSVRRSSITNLEEQKNEISPLQHQISSKNQYYEPINELKDSRGKSDRDNHRLDDTFQKRAMQSSEILPVFDEIIQHLQAVLVYLQSEVNYNRYTDLLDKSQSSPYSRSDVCDIIRGLIVHFESNRKMRKSLNQTVERNLLPSCDHEGNDISSMTTTLGNLRSDGVEIDAEDNIVDLSAIELQNRKINDRVALAMARIQDAVDESSVRVATEVLTALANGGYGDCKMITKYDRDRGLPRTLTKTRNRDPSTDTLTDNTFPEEHLGPSPLSSDSDFETIQSLLTRFVDVMARMHILAFDLEANNSHDQSQFVSSGEIVANSGDGQKSFSEWVHKAHEWFKKFVHGLRGVSLQSEVEADLESLENEFVNNYSDLYEAFKTLGNRQTVDAIKRKCDDLESLNNELESAHVQLSNELEIERQEHVKETRELRSTCDQLKSDLEHSKQLANDLQKLLTDNNKRITNLLNELDQNNETVATLQGRLDKSESELSFHRSELQKLKSRAKKLIKIDITDVQSILTIFDSFEMEMKTQVQMAEGKRKQEEEERLCNLNESYEIKMNDMKNELQKKVEQYENKVEELEMRYENLREKLESQSFLCEESCKNYAYREKKLIAKLKAKAAESENLKESISTLQAEADILRRKVAYTERAVDEELVKRARKYPELKAIANDLKQRLVKRAELLEHSVAEAKRLRKIIHANDSKSNELLEELERLRAIIVVKNSKIQQLESLALKYTSGNLEPAIKVSKSTERRSTLRISNMVARETDGIPSTNQRSFQELDSDASKWSSSGTISQIADEDPHLNSGGRVNILFNRRTYLIETPVVGQPISVVDFNPHLEDFKNGAQGDEEKTLSIDNSGDSSFLDLPLSITSLLLPYKCREDSLYKK</sequence>
<feature type="coiled-coil region" evidence="1">
    <location>
        <begin position="8"/>
        <end position="35"/>
    </location>
</feature>
<reference evidence="4" key="1">
    <citation type="submission" date="2016-03" db="UniProtKB">
        <authorList>
            <consortium name="WormBaseParasite"/>
        </authorList>
    </citation>
    <scope>IDENTIFICATION</scope>
</reference>
<dbReference type="Pfam" id="PF19012">
    <property type="entry name" value="DUF5741"/>
    <property type="match status" value="1"/>
</dbReference>
<keyword evidence="1" id="KW-0175">Coiled coil</keyword>
<dbReference type="WBParaSite" id="HDID_0000846701-mRNA-1">
    <property type="protein sequence ID" value="HDID_0000846701-mRNA-1"/>
    <property type="gene ID" value="HDID_0000846701"/>
</dbReference>
<dbReference type="PANTHER" id="PTHR23159">
    <property type="entry name" value="CENTROSOMAL PROTEIN 2"/>
    <property type="match status" value="1"/>
</dbReference>
<organism evidence="4">
    <name type="scientific">Hymenolepis diminuta</name>
    <name type="common">Rat tapeworm</name>
    <dbReference type="NCBI Taxonomy" id="6216"/>
    <lineage>
        <taxon>Eukaryota</taxon>
        <taxon>Metazoa</taxon>
        <taxon>Spiralia</taxon>
        <taxon>Lophotrochozoa</taxon>
        <taxon>Platyhelminthes</taxon>
        <taxon>Cestoda</taxon>
        <taxon>Eucestoda</taxon>
        <taxon>Cyclophyllidea</taxon>
        <taxon>Hymenolepididae</taxon>
        <taxon>Hymenolepis</taxon>
    </lineage>
</organism>
<protein>
    <submittedName>
        <fullName evidence="4">DUF5741 domain-containing protein</fullName>
    </submittedName>
</protein>